<gene>
    <name evidence="1" type="ORF">Dsi01nite_051480</name>
</gene>
<dbReference type="AlphaFoldDB" id="A0A919PN00"/>
<proteinExistence type="predicted"/>
<dbReference type="RefSeq" id="WP_203848848.1">
    <property type="nucleotide sequence ID" value="NZ_BAAAVW010000017.1"/>
</dbReference>
<dbReference type="EMBL" id="BONQ01000081">
    <property type="protein sequence ID" value="GIG47107.1"/>
    <property type="molecule type" value="Genomic_DNA"/>
</dbReference>
<accession>A0A919PN00</accession>
<name>A0A919PN00_9ACTN</name>
<protein>
    <submittedName>
        <fullName evidence="1">Uncharacterized protein</fullName>
    </submittedName>
</protein>
<keyword evidence="2" id="KW-1185">Reference proteome</keyword>
<organism evidence="1 2">
    <name type="scientific">Dactylosporangium siamense</name>
    <dbReference type="NCBI Taxonomy" id="685454"/>
    <lineage>
        <taxon>Bacteria</taxon>
        <taxon>Bacillati</taxon>
        <taxon>Actinomycetota</taxon>
        <taxon>Actinomycetes</taxon>
        <taxon>Micromonosporales</taxon>
        <taxon>Micromonosporaceae</taxon>
        <taxon>Dactylosporangium</taxon>
    </lineage>
</organism>
<dbReference type="Proteomes" id="UP000660611">
    <property type="component" value="Unassembled WGS sequence"/>
</dbReference>
<evidence type="ECO:0000313" key="1">
    <source>
        <dbReference type="EMBL" id="GIG47107.1"/>
    </source>
</evidence>
<reference evidence="1" key="1">
    <citation type="submission" date="2021-01" db="EMBL/GenBank/DDBJ databases">
        <title>Whole genome shotgun sequence of Dactylosporangium siamense NBRC 106093.</title>
        <authorList>
            <person name="Komaki H."/>
            <person name="Tamura T."/>
        </authorList>
    </citation>
    <scope>NUCLEOTIDE SEQUENCE</scope>
    <source>
        <strain evidence="1">NBRC 106093</strain>
    </source>
</reference>
<comment type="caution">
    <text evidence="1">The sequence shown here is derived from an EMBL/GenBank/DDBJ whole genome shotgun (WGS) entry which is preliminary data.</text>
</comment>
<evidence type="ECO:0000313" key="2">
    <source>
        <dbReference type="Proteomes" id="UP000660611"/>
    </source>
</evidence>
<sequence length="168" mass="18178">MEGSVSSIDQVPLSDVLPVAFAAVEDDLRRLARDLQARQAAAGRVTWHWFLEPTEAPRTLSEREALPIVSGSIMLYNSGVDWLELDLDIAGEPELTVTASVHVACWCTENHNAHYVLEACWPVASAHDLIEGFAAGTAILTEVLNAGPFDPSTWRIHAGLPDAPKATP</sequence>